<evidence type="ECO:0000313" key="1">
    <source>
        <dbReference type="EMBL" id="RNB53193.1"/>
    </source>
</evidence>
<organism evidence="1 2">
    <name type="scientific">Brevibacillus agri</name>
    <dbReference type="NCBI Taxonomy" id="51101"/>
    <lineage>
        <taxon>Bacteria</taxon>
        <taxon>Bacillati</taxon>
        <taxon>Bacillota</taxon>
        <taxon>Bacilli</taxon>
        <taxon>Bacillales</taxon>
        <taxon>Paenibacillaceae</taxon>
        <taxon>Brevibacillus</taxon>
    </lineage>
</organism>
<protein>
    <submittedName>
        <fullName evidence="1">Uncharacterized protein</fullName>
    </submittedName>
</protein>
<comment type="caution">
    <text evidence="1">The sequence shown here is derived from an EMBL/GenBank/DDBJ whole genome shotgun (WGS) entry which is preliminary data.</text>
</comment>
<accession>A0A3M8AQ53</accession>
<proteinExistence type="predicted"/>
<dbReference type="AlphaFoldDB" id="A0A3M8AQ53"/>
<sequence length="106" mass="11602">MTDGGHFVQIGGLLVDRGQIKLEIPGIYHFAFRRVENDAKAIRNAVVRLKKAGGHGAQCELGVAVDLNQLCLLQQAVLFSLISISPSVRRVPFCVLIPNHDLPKTM</sequence>
<name>A0A3M8AQ53_9BACL</name>
<dbReference type="Proteomes" id="UP000276178">
    <property type="component" value="Unassembled WGS sequence"/>
</dbReference>
<dbReference type="EMBL" id="RHHN01000048">
    <property type="protein sequence ID" value="RNB53193.1"/>
    <property type="molecule type" value="Genomic_DNA"/>
</dbReference>
<evidence type="ECO:0000313" key="2">
    <source>
        <dbReference type="Proteomes" id="UP000276178"/>
    </source>
</evidence>
<reference evidence="1 2" key="1">
    <citation type="submission" date="2018-10" db="EMBL/GenBank/DDBJ databases">
        <title>Phylogenomics of Brevibacillus.</title>
        <authorList>
            <person name="Dunlap C."/>
        </authorList>
    </citation>
    <scope>NUCLEOTIDE SEQUENCE [LARGE SCALE GENOMIC DNA]</scope>
    <source>
        <strain evidence="1 2">NRRL NRS 1219</strain>
    </source>
</reference>
<gene>
    <name evidence="1" type="ORF">EB820_16515</name>
</gene>